<dbReference type="Gene3D" id="1.10.10.10">
    <property type="entry name" value="Winged helix-like DNA-binding domain superfamily/Winged helix DNA-binding domain"/>
    <property type="match status" value="1"/>
</dbReference>
<accession>A0ABR8U5G4</accession>
<proteinExistence type="predicted"/>
<dbReference type="SUPFAM" id="SSF46785">
    <property type="entry name" value="Winged helix' DNA-binding domain"/>
    <property type="match status" value="1"/>
</dbReference>
<keyword evidence="4" id="KW-1185">Reference proteome</keyword>
<evidence type="ECO:0000259" key="2">
    <source>
        <dbReference type="PROSITE" id="PS50995"/>
    </source>
</evidence>
<sequence length="140" mass="16157">MSQKTIFELLHTIEQVTHKMLVRWRQASTIDLGISHILVLHELSVHGESRPSDLAKNLNFTPASLTHLSTKLTKQKLISRRQDETDRRTSYWSLTEIGLEVLTEAQENGHIVRKDLFSHLSEEEQTTLLAIYTKLNQTLK</sequence>
<dbReference type="RefSeq" id="WP_191692916.1">
    <property type="nucleotide sequence ID" value="NZ_JACSQN010000001.1"/>
</dbReference>
<dbReference type="SMART" id="SM00347">
    <property type="entry name" value="HTH_MARR"/>
    <property type="match status" value="1"/>
</dbReference>
<dbReference type="PANTHER" id="PTHR33164">
    <property type="entry name" value="TRANSCRIPTIONAL REGULATOR, MARR FAMILY"/>
    <property type="match status" value="1"/>
</dbReference>
<name>A0ABR8U5G4_9BACL</name>
<evidence type="ECO:0000313" key="4">
    <source>
        <dbReference type="Proteomes" id="UP000626786"/>
    </source>
</evidence>
<feature type="domain" description="HTH marR-type" evidence="2">
    <location>
        <begin position="6"/>
        <end position="137"/>
    </location>
</feature>
<dbReference type="PROSITE" id="PS50995">
    <property type="entry name" value="HTH_MARR_2"/>
    <property type="match status" value="1"/>
</dbReference>
<dbReference type="Pfam" id="PF01047">
    <property type="entry name" value="MarR"/>
    <property type="match status" value="1"/>
</dbReference>
<organism evidence="3 4">
    <name type="scientific">Sporosarcina quadrami</name>
    <dbReference type="NCBI Taxonomy" id="2762234"/>
    <lineage>
        <taxon>Bacteria</taxon>
        <taxon>Bacillati</taxon>
        <taxon>Bacillota</taxon>
        <taxon>Bacilli</taxon>
        <taxon>Bacillales</taxon>
        <taxon>Caryophanaceae</taxon>
        <taxon>Sporosarcina</taxon>
    </lineage>
</organism>
<dbReference type="InterPro" id="IPR039422">
    <property type="entry name" value="MarR/SlyA-like"/>
</dbReference>
<dbReference type="Proteomes" id="UP000626786">
    <property type="component" value="Unassembled WGS sequence"/>
</dbReference>
<evidence type="ECO:0000313" key="3">
    <source>
        <dbReference type="EMBL" id="MBD7983287.1"/>
    </source>
</evidence>
<dbReference type="InterPro" id="IPR036390">
    <property type="entry name" value="WH_DNA-bd_sf"/>
</dbReference>
<protein>
    <submittedName>
        <fullName evidence="3">MarR family transcriptional regulator</fullName>
    </submittedName>
</protein>
<evidence type="ECO:0000256" key="1">
    <source>
        <dbReference type="ARBA" id="ARBA00023125"/>
    </source>
</evidence>
<keyword evidence="1" id="KW-0238">DNA-binding</keyword>
<dbReference type="PRINTS" id="PR00598">
    <property type="entry name" value="HTHMARR"/>
</dbReference>
<comment type="caution">
    <text evidence="3">The sequence shown here is derived from an EMBL/GenBank/DDBJ whole genome shotgun (WGS) entry which is preliminary data.</text>
</comment>
<dbReference type="InterPro" id="IPR000835">
    <property type="entry name" value="HTH_MarR-typ"/>
</dbReference>
<dbReference type="PANTHER" id="PTHR33164:SF43">
    <property type="entry name" value="HTH-TYPE TRANSCRIPTIONAL REPRESSOR YETL"/>
    <property type="match status" value="1"/>
</dbReference>
<dbReference type="EMBL" id="JACSQN010000001">
    <property type="protein sequence ID" value="MBD7983287.1"/>
    <property type="molecule type" value="Genomic_DNA"/>
</dbReference>
<reference evidence="3 4" key="1">
    <citation type="submission" date="2020-08" db="EMBL/GenBank/DDBJ databases">
        <title>A Genomic Blueprint of the Chicken Gut Microbiome.</title>
        <authorList>
            <person name="Gilroy R."/>
            <person name="Ravi A."/>
            <person name="Getino M."/>
            <person name="Pursley I."/>
            <person name="Horton D.L."/>
            <person name="Alikhan N.-F."/>
            <person name="Baker D."/>
            <person name="Gharbi K."/>
            <person name="Hall N."/>
            <person name="Watson M."/>
            <person name="Adriaenssens E.M."/>
            <person name="Foster-Nyarko E."/>
            <person name="Jarju S."/>
            <person name="Secka A."/>
            <person name="Antonio M."/>
            <person name="Oren A."/>
            <person name="Chaudhuri R."/>
            <person name="La Ragione R.M."/>
            <person name="Hildebrand F."/>
            <person name="Pallen M.J."/>
        </authorList>
    </citation>
    <scope>NUCLEOTIDE SEQUENCE [LARGE SCALE GENOMIC DNA]</scope>
    <source>
        <strain evidence="3 4">Sa2YVA2</strain>
    </source>
</reference>
<gene>
    <name evidence="3" type="ORF">H9649_01735</name>
</gene>
<dbReference type="InterPro" id="IPR036388">
    <property type="entry name" value="WH-like_DNA-bd_sf"/>
</dbReference>